<protein>
    <submittedName>
        <fullName evidence="2">Uncharacterized protein</fullName>
    </submittedName>
</protein>
<dbReference type="GeneTree" id="ENSGT01120000274455"/>
<evidence type="ECO:0000256" key="1">
    <source>
        <dbReference type="SAM" id="Phobius"/>
    </source>
</evidence>
<feature type="transmembrane region" description="Helical" evidence="1">
    <location>
        <begin position="44"/>
        <end position="69"/>
    </location>
</feature>
<keyword evidence="1" id="KW-0472">Membrane</keyword>
<keyword evidence="1" id="KW-1133">Transmembrane helix</keyword>
<sequence>RAHLWTRYLYCFFFLMRALTCLSLKERLLLVRTFSLWRIIMKFLFLFFSLLLVLANGFSLLCFFAKSFLSDRPACWEKKINTQ</sequence>
<keyword evidence="3" id="KW-1185">Reference proteome</keyword>
<dbReference type="AlphaFoldDB" id="A0A8C5CFZ7"/>
<dbReference type="Proteomes" id="UP000694546">
    <property type="component" value="Chromosome 19"/>
</dbReference>
<evidence type="ECO:0000313" key="3">
    <source>
        <dbReference type="Proteomes" id="UP000694546"/>
    </source>
</evidence>
<name>A0A8C5CFZ7_GADMO</name>
<proteinExistence type="predicted"/>
<dbReference type="Ensembl" id="ENSGMOT00000055271.1">
    <property type="protein sequence ID" value="ENSGMOP00000059634.1"/>
    <property type="gene ID" value="ENSGMOG00000022883.1"/>
</dbReference>
<evidence type="ECO:0000313" key="2">
    <source>
        <dbReference type="Ensembl" id="ENSGMOP00000059634.1"/>
    </source>
</evidence>
<keyword evidence="1" id="KW-0812">Transmembrane</keyword>
<reference evidence="2" key="2">
    <citation type="submission" date="2025-09" db="UniProtKB">
        <authorList>
            <consortium name="Ensembl"/>
        </authorList>
    </citation>
    <scope>IDENTIFICATION</scope>
</reference>
<reference evidence="2" key="1">
    <citation type="submission" date="2025-08" db="UniProtKB">
        <authorList>
            <consortium name="Ensembl"/>
        </authorList>
    </citation>
    <scope>IDENTIFICATION</scope>
</reference>
<accession>A0A8C5CFZ7</accession>
<organism evidence="2 3">
    <name type="scientific">Gadus morhua</name>
    <name type="common">Atlantic cod</name>
    <dbReference type="NCBI Taxonomy" id="8049"/>
    <lineage>
        <taxon>Eukaryota</taxon>
        <taxon>Metazoa</taxon>
        <taxon>Chordata</taxon>
        <taxon>Craniata</taxon>
        <taxon>Vertebrata</taxon>
        <taxon>Euteleostomi</taxon>
        <taxon>Actinopterygii</taxon>
        <taxon>Neopterygii</taxon>
        <taxon>Teleostei</taxon>
        <taxon>Neoteleostei</taxon>
        <taxon>Acanthomorphata</taxon>
        <taxon>Zeiogadaria</taxon>
        <taxon>Gadariae</taxon>
        <taxon>Gadiformes</taxon>
        <taxon>Gadoidei</taxon>
        <taxon>Gadidae</taxon>
        <taxon>Gadus</taxon>
    </lineage>
</organism>